<gene>
    <name evidence="1" type="ORF">VNO78_33301</name>
</gene>
<evidence type="ECO:0000313" key="1">
    <source>
        <dbReference type="EMBL" id="KAK7380782.1"/>
    </source>
</evidence>
<dbReference type="EMBL" id="JAYMYS010000009">
    <property type="protein sequence ID" value="KAK7380782.1"/>
    <property type="molecule type" value="Genomic_DNA"/>
</dbReference>
<accession>A0AAN9P0W4</accession>
<sequence length="111" mass="12264">MSEGSGTEPLLGFLSLLDNAEFERMLENPFKDLDEGAMTGNARGGAMRDNVMVGASRASRVFGKLRGTPGHRQGHVHLTEDKWCTTFIKSKWPASTTIVSRPRLRLCGMRI</sequence>
<reference evidence="1 2" key="1">
    <citation type="submission" date="2024-01" db="EMBL/GenBank/DDBJ databases">
        <title>The genomes of 5 underutilized Papilionoideae crops provide insights into root nodulation and disease resistanc.</title>
        <authorList>
            <person name="Jiang F."/>
        </authorList>
    </citation>
    <scope>NUCLEOTIDE SEQUENCE [LARGE SCALE GENOMIC DNA]</scope>
    <source>
        <strain evidence="1">DUOXIRENSHENG_FW03</strain>
        <tissue evidence="1">Leaves</tissue>
    </source>
</reference>
<name>A0AAN9P0W4_PSOTE</name>
<comment type="caution">
    <text evidence="1">The sequence shown here is derived from an EMBL/GenBank/DDBJ whole genome shotgun (WGS) entry which is preliminary data.</text>
</comment>
<organism evidence="1 2">
    <name type="scientific">Psophocarpus tetragonolobus</name>
    <name type="common">Winged bean</name>
    <name type="synonym">Dolichos tetragonolobus</name>
    <dbReference type="NCBI Taxonomy" id="3891"/>
    <lineage>
        <taxon>Eukaryota</taxon>
        <taxon>Viridiplantae</taxon>
        <taxon>Streptophyta</taxon>
        <taxon>Embryophyta</taxon>
        <taxon>Tracheophyta</taxon>
        <taxon>Spermatophyta</taxon>
        <taxon>Magnoliopsida</taxon>
        <taxon>eudicotyledons</taxon>
        <taxon>Gunneridae</taxon>
        <taxon>Pentapetalae</taxon>
        <taxon>rosids</taxon>
        <taxon>fabids</taxon>
        <taxon>Fabales</taxon>
        <taxon>Fabaceae</taxon>
        <taxon>Papilionoideae</taxon>
        <taxon>50 kb inversion clade</taxon>
        <taxon>NPAAA clade</taxon>
        <taxon>indigoferoid/millettioid clade</taxon>
        <taxon>Phaseoleae</taxon>
        <taxon>Psophocarpus</taxon>
    </lineage>
</organism>
<proteinExistence type="predicted"/>
<dbReference type="AlphaFoldDB" id="A0AAN9P0W4"/>
<evidence type="ECO:0000313" key="2">
    <source>
        <dbReference type="Proteomes" id="UP001386955"/>
    </source>
</evidence>
<dbReference type="Proteomes" id="UP001386955">
    <property type="component" value="Unassembled WGS sequence"/>
</dbReference>
<protein>
    <submittedName>
        <fullName evidence="1">Uncharacterized protein</fullName>
    </submittedName>
</protein>
<keyword evidence="2" id="KW-1185">Reference proteome</keyword>